<comment type="subcellular location">
    <subcellularLocation>
        <location evidence="1">Nucleus</location>
    </subcellularLocation>
</comment>
<dbReference type="InterPro" id="IPR032460">
    <property type="entry name" value="Symplekin/Pta1_N"/>
</dbReference>
<dbReference type="EMBL" id="JAGMWT010000008">
    <property type="protein sequence ID" value="KAH7124163.1"/>
    <property type="molecule type" value="Genomic_DNA"/>
</dbReference>
<dbReference type="PANTHER" id="PTHR15245">
    <property type="entry name" value="SYMPLEKIN-RELATED"/>
    <property type="match status" value="1"/>
</dbReference>
<dbReference type="Pfam" id="PF11935">
    <property type="entry name" value="SYMPK_PTA1_N"/>
    <property type="match status" value="1"/>
</dbReference>
<dbReference type="Gene3D" id="1.25.10.10">
    <property type="entry name" value="Leucine-rich Repeat Variant"/>
    <property type="match status" value="1"/>
</dbReference>
<dbReference type="Proteomes" id="UP000700596">
    <property type="component" value="Unassembled WGS sequence"/>
</dbReference>
<dbReference type="PANTHER" id="PTHR15245:SF20">
    <property type="entry name" value="SYMPLEKIN"/>
    <property type="match status" value="1"/>
</dbReference>
<dbReference type="InterPro" id="IPR011989">
    <property type="entry name" value="ARM-like"/>
</dbReference>
<organism evidence="6 7">
    <name type="scientific">Dendryphion nanum</name>
    <dbReference type="NCBI Taxonomy" id="256645"/>
    <lineage>
        <taxon>Eukaryota</taxon>
        <taxon>Fungi</taxon>
        <taxon>Dikarya</taxon>
        <taxon>Ascomycota</taxon>
        <taxon>Pezizomycotina</taxon>
        <taxon>Dothideomycetes</taxon>
        <taxon>Pleosporomycetidae</taxon>
        <taxon>Pleosporales</taxon>
        <taxon>Torulaceae</taxon>
        <taxon>Dendryphion</taxon>
    </lineage>
</organism>
<dbReference type="GO" id="GO:0006397">
    <property type="term" value="P:mRNA processing"/>
    <property type="evidence" value="ECO:0007669"/>
    <property type="project" value="UniProtKB-KW"/>
</dbReference>
<evidence type="ECO:0000256" key="2">
    <source>
        <dbReference type="ARBA" id="ARBA00022664"/>
    </source>
</evidence>
<keyword evidence="3" id="KW-0539">Nucleus</keyword>
<dbReference type="InterPro" id="IPR016024">
    <property type="entry name" value="ARM-type_fold"/>
</dbReference>
<evidence type="ECO:0000256" key="4">
    <source>
        <dbReference type="SAM" id="MobiDB-lite"/>
    </source>
</evidence>
<feature type="domain" description="Symplekin/Pta1 N-terminal" evidence="5">
    <location>
        <begin position="84"/>
        <end position="319"/>
    </location>
</feature>
<dbReference type="SUPFAM" id="SSF48371">
    <property type="entry name" value="ARM repeat"/>
    <property type="match status" value="1"/>
</dbReference>
<dbReference type="AlphaFoldDB" id="A0A9P9DRW9"/>
<gene>
    <name evidence="6" type="ORF">B0J11DRAFT_435478</name>
</gene>
<dbReference type="InterPro" id="IPR021850">
    <property type="entry name" value="Symplekin/Pta1"/>
</dbReference>
<evidence type="ECO:0000313" key="6">
    <source>
        <dbReference type="EMBL" id="KAH7124163.1"/>
    </source>
</evidence>
<comment type="caution">
    <text evidence="6">The sequence shown here is derived from an EMBL/GenBank/DDBJ whole genome shotgun (WGS) entry which is preliminary data.</text>
</comment>
<keyword evidence="7" id="KW-1185">Reference proteome</keyword>
<reference evidence="6" key="1">
    <citation type="journal article" date="2021" name="Nat. Commun.">
        <title>Genetic determinants of endophytism in the Arabidopsis root mycobiome.</title>
        <authorList>
            <person name="Mesny F."/>
            <person name="Miyauchi S."/>
            <person name="Thiergart T."/>
            <person name="Pickel B."/>
            <person name="Atanasova L."/>
            <person name="Karlsson M."/>
            <person name="Huettel B."/>
            <person name="Barry K.W."/>
            <person name="Haridas S."/>
            <person name="Chen C."/>
            <person name="Bauer D."/>
            <person name="Andreopoulos W."/>
            <person name="Pangilinan J."/>
            <person name="LaButti K."/>
            <person name="Riley R."/>
            <person name="Lipzen A."/>
            <person name="Clum A."/>
            <person name="Drula E."/>
            <person name="Henrissat B."/>
            <person name="Kohler A."/>
            <person name="Grigoriev I.V."/>
            <person name="Martin F.M."/>
            <person name="Hacquard S."/>
        </authorList>
    </citation>
    <scope>NUCLEOTIDE SEQUENCE</scope>
    <source>
        <strain evidence="6">MPI-CAGE-CH-0243</strain>
    </source>
</reference>
<name>A0A9P9DRW9_9PLEO</name>
<evidence type="ECO:0000256" key="1">
    <source>
        <dbReference type="ARBA" id="ARBA00004123"/>
    </source>
</evidence>
<dbReference type="OrthoDB" id="331600at2759"/>
<feature type="region of interest" description="Disordered" evidence="4">
    <location>
        <begin position="439"/>
        <end position="481"/>
    </location>
</feature>
<dbReference type="GO" id="GO:0005847">
    <property type="term" value="C:mRNA cleavage and polyadenylation specificity factor complex"/>
    <property type="evidence" value="ECO:0007669"/>
    <property type="project" value="TreeGrafter"/>
</dbReference>
<sequence length="778" mass="86545">MNNLAQLESARTLALGEGRYYATILPGVIPILTSANTNEDTDIQRWGAEFIAETFASPAWPSHEKEPVSLTVLPVLMDMMESHDTGVVKSAVQAAASIYPLVYRHIISAPHDSHNWKIMLAIKSNILRRMDTAPPGVRICCVKFLQVVVLVQTPGMVADPRRPEQNDISLALVPREHPLLPYANLEAEASGLLDRLLGIINGDHRLDGSETVYGLLLTGHSNALLITATLNTLGTLIQRRPIIAPKIVHNLLQFNALKLANSPMTPTNKVILKSIERTTRALFVNILKRNPEGPHNAKIQQYLERMHRTRLDIFDESRKRPAPVEPTDGLDPAKRQRLVAEAQVVVPVTVPAPSTAPSAPLPVPPPLPPGPVSYLQLYTLDPNNSGAIFDVQAFQDPAHLLRMVMVLLNSIDEAKLNNALNAVRSRYLQLSKDASRTQGAIPGNIPVPVPNTVDDEDEYEPDFEPEDAEQVSNRLDGAPPLNSMVTRVPDAPLAPYKLPEAPPLSENEAQRYGGLTIRRMFGVMGASDDTSSKGMVTKSGFNRLAATNYDRDAWLTILCRLATRASGGLDDYEQDIKSEFQGDMPKKGSLSLGDTIRENLYNYIMYDWRKRIDVAINWLTEEWYNDRIQVDASRKRAKATMNGHAASVPDPKGHYHRCVLRVLDGILPFIEGNDKGLLRLMSEIPEIDKSILSRMKKMAEDPERIDLAIMVLQYLYMFKPPAREICVDILEDIWRTNDRAKPSAKKFLAKWRPQVLEIESEVKMESVAANGALEVQPA</sequence>
<accession>A0A9P9DRW9</accession>
<keyword evidence="2" id="KW-0507">mRNA processing</keyword>
<proteinExistence type="predicted"/>
<feature type="compositionally biased region" description="Acidic residues" evidence="4">
    <location>
        <begin position="453"/>
        <end position="469"/>
    </location>
</feature>
<evidence type="ECO:0000313" key="7">
    <source>
        <dbReference type="Proteomes" id="UP000700596"/>
    </source>
</evidence>
<protein>
    <recommendedName>
        <fullName evidence="5">Symplekin/Pta1 N-terminal domain-containing protein</fullName>
    </recommendedName>
</protein>
<evidence type="ECO:0000259" key="5">
    <source>
        <dbReference type="Pfam" id="PF11935"/>
    </source>
</evidence>
<evidence type="ECO:0000256" key="3">
    <source>
        <dbReference type="ARBA" id="ARBA00023242"/>
    </source>
</evidence>